<dbReference type="OrthoDB" id="9810886at2"/>
<dbReference type="Pfam" id="PF01479">
    <property type="entry name" value="S4"/>
    <property type="match status" value="1"/>
</dbReference>
<evidence type="ECO:0000313" key="4">
    <source>
        <dbReference type="Proteomes" id="UP000465601"/>
    </source>
</evidence>
<organism evidence="3 4">
    <name type="scientific">Alkaliphilus serpentinus</name>
    <dbReference type="NCBI Taxonomy" id="1482731"/>
    <lineage>
        <taxon>Bacteria</taxon>
        <taxon>Bacillati</taxon>
        <taxon>Bacillota</taxon>
        <taxon>Clostridia</taxon>
        <taxon>Peptostreptococcales</taxon>
        <taxon>Natronincolaceae</taxon>
        <taxon>Alkaliphilus</taxon>
    </lineage>
</organism>
<protein>
    <submittedName>
        <fullName evidence="3">Cytoplasmic protein</fullName>
    </submittedName>
</protein>
<reference evidence="3 4" key="1">
    <citation type="submission" date="2019-10" db="EMBL/GenBank/DDBJ databases">
        <title>Alkaliphilus serpentinus sp. nov. and Alkaliphilus pronyensis sp. nov., two novel anaerobic alkaliphilic species isolated from the serpentinized-hosted hydrothermal field of the Prony Bay (New Caledonia).</title>
        <authorList>
            <person name="Postec A."/>
        </authorList>
    </citation>
    <scope>NUCLEOTIDE SEQUENCE [LARGE SCALE GENOMIC DNA]</scope>
    <source>
        <strain evidence="3 4">LacT</strain>
    </source>
</reference>
<evidence type="ECO:0000313" key="3">
    <source>
        <dbReference type="EMBL" id="KAB3531565.1"/>
    </source>
</evidence>
<dbReference type="SUPFAM" id="SSF55174">
    <property type="entry name" value="Alpha-L RNA-binding motif"/>
    <property type="match status" value="1"/>
</dbReference>
<keyword evidence="1" id="KW-0694">RNA-binding</keyword>
<dbReference type="AlphaFoldDB" id="A0A833MA82"/>
<sequence>MEKSLKLKWKIYNGTIDRVERYCHNCGKKVIFEDSLKRRQNANGKIIFHFAIYKCPKGHTWNKEIDSFKAVSGLENLDGEFLEKASRYSDLRIHKLKEKNLQEVEIFLEVLQEKVRIDKFLAEKIEDVSRNEISKLLENGSIRVNGEAVKRKQSINEKDLILIKIGEI</sequence>
<proteinExistence type="predicted"/>
<evidence type="ECO:0000259" key="2">
    <source>
        <dbReference type="Pfam" id="PF01479"/>
    </source>
</evidence>
<dbReference type="Gene3D" id="3.10.290.10">
    <property type="entry name" value="RNA-binding S4 domain"/>
    <property type="match status" value="1"/>
</dbReference>
<name>A0A833MA82_9FIRM</name>
<accession>A0A833MA82</accession>
<dbReference type="GO" id="GO:0003723">
    <property type="term" value="F:RNA binding"/>
    <property type="evidence" value="ECO:0007669"/>
    <property type="project" value="UniProtKB-KW"/>
</dbReference>
<dbReference type="InterPro" id="IPR002942">
    <property type="entry name" value="S4_RNA-bd"/>
</dbReference>
<keyword evidence="4" id="KW-1185">Reference proteome</keyword>
<dbReference type="CDD" id="cd00165">
    <property type="entry name" value="S4"/>
    <property type="match status" value="1"/>
</dbReference>
<gene>
    <name evidence="3" type="ORF">F8153_05160</name>
</gene>
<dbReference type="InterPro" id="IPR036986">
    <property type="entry name" value="S4_RNA-bd_sf"/>
</dbReference>
<comment type="caution">
    <text evidence="3">The sequence shown here is derived from an EMBL/GenBank/DDBJ whole genome shotgun (WGS) entry which is preliminary data.</text>
</comment>
<evidence type="ECO:0000256" key="1">
    <source>
        <dbReference type="PROSITE-ProRule" id="PRU00182"/>
    </source>
</evidence>
<dbReference type="PROSITE" id="PS50889">
    <property type="entry name" value="S4"/>
    <property type="match status" value="1"/>
</dbReference>
<dbReference type="Proteomes" id="UP000465601">
    <property type="component" value="Unassembled WGS sequence"/>
</dbReference>
<feature type="domain" description="RNA-binding S4" evidence="2">
    <location>
        <begin position="115"/>
        <end position="155"/>
    </location>
</feature>
<dbReference type="EMBL" id="WBZB01000013">
    <property type="protein sequence ID" value="KAB3531565.1"/>
    <property type="molecule type" value="Genomic_DNA"/>
</dbReference>
<dbReference type="RefSeq" id="WP_151865293.1">
    <property type="nucleotide sequence ID" value="NZ_WBZB01000013.1"/>
</dbReference>